<keyword evidence="13" id="KW-1185">Reference proteome</keyword>
<reference evidence="12" key="3">
    <citation type="submission" date="2025-09" db="UniProtKB">
        <authorList>
            <consortium name="Ensembl"/>
        </authorList>
    </citation>
    <scope>IDENTIFICATION</scope>
</reference>
<name>W5NLZ6_LEPOC</name>
<proteinExistence type="inferred from homology"/>
<dbReference type="InterPro" id="IPR004031">
    <property type="entry name" value="PMP22/EMP/MP20/Claudin"/>
</dbReference>
<dbReference type="AlphaFoldDB" id="W5NLZ6"/>
<evidence type="ECO:0000313" key="12">
    <source>
        <dbReference type="Ensembl" id="ENSLOCP00000021655.1"/>
    </source>
</evidence>
<comment type="similarity">
    <text evidence="3">Belongs to the claudin family.</text>
</comment>
<dbReference type="Gene3D" id="1.20.140.150">
    <property type="match status" value="1"/>
</dbReference>
<keyword evidence="8 11" id="KW-1133">Transmembrane helix</keyword>
<reference evidence="12" key="2">
    <citation type="submission" date="2025-08" db="UniProtKB">
        <authorList>
            <consortium name="Ensembl"/>
        </authorList>
    </citation>
    <scope>IDENTIFICATION</scope>
</reference>
<dbReference type="HOGENOM" id="CLU_090872_0_0_1"/>
<dbReference type="Pfam" id="PF00822">
    <property type="entry name" value="PMP22_Claudin"/>
    <property type="match status" value="1"/>
</dbReference>
<evidence type="ECO:0000256" key="6">
    <source>
        <dbReference type="ARBA" id="ARBA00022692"/>
    </source>
</evidence>
<accession>W5NLZ6</accession>
<organism evidence="12 13">
    <name type="scientific">Lepisosteus oculatus</name>
    <name type="common">Spotted gar</name>
    <dbReference type="NCBI Taxonomy" id="7918"/>
    <lineage>
        <taxon>Eukaryota</taxon>
        <taxon>Metazoa</taxon>
        <taxon>Chordata</taxon>
        <taxon>Craniata</taxon>
        <taxon>Vertebrata</taxon>
        <taxon>Euteleostomi</taxon>
        <taxon>Actinopterygii</taxon>
        <taxon>Neopterygii</taxon>
        <taxon>Holostei</taxon>
        <taxon>Semionotiformes</taxon>
        <taxon>Lepisosteidae</taxon>
        <taxon>Lepisosteus</taxon>
    </lineage>
</organism>
<dbReference type="OMA" id="IWDICTE"/>
<dbReference type="GO" id="GO:0005923">
    <property type="term" value="C:bicellular tight junction"/>
    <property type="evidence" value="ECO:0000318"/>
    <property type="project" value="GO_Central"/>
</dbReference>
<dbReference type="InterPro" id="IPR006187">
    <property type="entry name" value="Claudin"/>
</dbReference>
<feature type="compositionally biased region" description="Polar residues" evidence="10">
    <location>
        <begin position="250"/>
        <end position="261"/>
    </location>
</feature>
<keyword evidence="5" id="KW-1003">Cell membrane</keyword>
<evidence type="ECO:0000256" key="9">
    <source>
        <dbReference type="ARBA" id="ARBA00023136"/>
    </source>
</evidence>
<dbReference type="GO" id="GO:0005198">
    <property type="term" value="F:structural molecule activity"/>
    <property type="evidence" value="ECO:0007669"/>
    <property type="project" value="InterPro"/>
</dbReference>
<keyword evidence="7" id="KW-0965">Cell junction</keyword>
<evidence type="ECO:0000256" key="11">
    <source>
        <dbReference type="SAM" id="Phobius"/>
    </source>
</evidence>
<evidence type="ECO:0000256" key="8">
    <source>
        <dbReference type="ARBA" id="ARBA00022989"/>
    </source>
</evidence>
<dbReference type="Ensembl" id="ENSLOCT00000021692.1">
    <property type="protein sequence ID" value="ENSLOCP00000021655.1"/>
    <property type="gene ID" value="ENSLOCG00000017550.1"/>
</dbReference>
<reference evidence="13" key="1">
    <citation type="submission" date="2011-12" db="EMBL/GenBank/DDBJ databases">
        <title>The Draft Genome of Lepisosteus oculatus.</title>
        <authorList>
            <consortium name="The Broad Institute Genome Assembly &amp; Analysis Group"/>
            <consortium name="Computational R&amp;D Group"/>
            <consortium name="and Sequencing Platform"/>
            <person name="Di Palma F."/>
            <person name="Alfoldi J."/>
            <person name="Johnson J."/>
            <person name="Berlin A."/>
            <person name="Gnerre S."/>
            <person name="Jaffe D."/>
            <person name="MacCallum I."/>
            <person name="Young S."/>
            <person name="Walker B.J."/>
            <person name="Lander E.S."/>
            <person name="Lindblad-Toh K."/>
        </authorList>
    </citation>
    <scope>NUCLEOTIDE SEQUENCE [LARGE SCALE GENOMIC DNA]</scope>
</reference>
<feature type="transmembrane region" description="Helical" evidence="11">
    <location>
        <begin position="170"/>
        <end position="193"/>
    </location>
</feature>
<evidence type="ECO:0000256" key="2">
    <source>
        <dbReference type="ARBA" id="ARBA00004651"/>
    </source>
</evidence>
<evidence type="ECO:0000256" key="1">
    <source>
        <dbReference type="ARBA" id="ARBA00004435"/>
    </source>
</evidence>
<comment type="subcellular location">
    <subcellularLocation>
        <location evidence="1">Cell junction</location>
        <location evidence="1">Tight junction</location>
    </subcellularLocation>
    <subcellularLocation>
        <location evidence="2">Cell membrane</location>
        <topology evidence="2">Multi-pass membrane protein</topology>
    </subcellularLocation>
</comment>
<sequence length="269" mass="29656">YSTAKCLAHIQSKMRTPALMIIGIVFAPCGWIFDLTSTVAPDWREIRSIPGQSSDTFIQQGIWDICKGSDSSRNIQCNQPDTAYFQTQIVNIAKGMMIASLLVTILGIAVTAGGIRCWTDNYSWKIAGLGGILILISGVLCLIPIAWYTYLLNSITASGTDIRVGYCIVLGYIGSIMEILGGGALIIGMYNLCCGKKREEEKQYPVRTFRNTLTPRPTIRPFDVISRVSDVSSVPYARESMDEGDFTRPPKSQSYKPNKMNNIPCDSDL</sequence>
<keyword evidence="4" id="KW-0796">Tight junction</keyword>
<evidence type="ECO:0000256" key="10">
    <source>
        <dbReference type="SAM" id="MobiDB-lite"/>
    </source>
</evidence>
<keyword evidence="6 11" id="KW-0812">Transmembrane</keyword>
<dbReference type="GO" id="GO:0005886">
    <property type="term" value="C:plasma membrane"/>
    <property type="evidence" value="ECO:0000318"/>
    <property type="project" value="GO_Central"/>
</dbReference>
<dbReference type="PRINTS" id="PR01077">
    <property type="entry name" value="CLAUDIN"/>
</dbReference>
<dbReference type="STRING" id="7918.ENSLOCP00000021655"/>
<evidence type="ECO:0000256" key="3">
    <source>
        <dbReference type="ARBA" id="ARBA00008295"/>
    </source>
</evidence>
<dbReference type="eggNOG" id="ENOG502RYXX">
    <property type="taxonomic scope" value="Eukaryota"/>
</dbReference>
<dbReference type="GeneTree" id="ENSGT00390000006975"/>
<dbReference type="GO" id="GO:0070830">
    <property type="term" value="P:bicellular tight junction assembly"/>
    <property type="evidence" value="ECO:0000318"/>
    <property type="project" value="GO_Central"/>
</dbReference>
<dbReference type="Proteomes" id="UP000018468">
    <property type="component" value="Linkage group LG2"/>
</dbReference>
<keyword evidence="9 11" id="KW-0472">Membrane</keyword>
<feature type="transmembrane region" description="Helical" evidence="11">
    <location>
        <begin position="127"/>
        <end position="150"/>
    </location>
</feature>
<feature type="transmembrane region" description="Helical" evidence="11">
    <location>
        <begin position="95"/>
        <end position="115"/>
    </location>
</feature>
<protein>
    <submittedName>
        <fullName evidence="12">Claudin 23.2</fullName>
    </submittedName>
</protein>
<feature type="compositionally biased region" description="Basic and acidic residues" evidence="10">
    <location>
        <begin position="239"/>
        <end position="248"/>
    </location>
</feature>
<dbReference type="PANTHER" id="PTHR12002">
    <property type="entry name" value="CLAUDIN"/>
    <property type="match status" value="1"/>
</dbReference>
<evidence type="ECO:0000256" key="5">
    <source>
        <dbReference type="ARBA" id="ARBA00022475"/>
    </source>
</evidence>
<dbReference type="InParanoid" id="W5NLZ6"/>
<feature type="region of interest" description="Disordered" evidence="10">
    <location>
        <begin position="236"/>
        <end position="269"/>
    </location>
</feature>
<evidence type="ECO:0000256" key="4">
    <source>
        <dbReference type="ARBA" id="ARBA00022427"/>
    </source>
</evidence>
<dbReference type="Bgee" id="ENSLOCG00000017550">
    <property type="expression patterns" value="Expressed in pharyngeal gill and 9 other cell types or tissues"/>
</dbReference>
<evidence type="ECO:0000313" key="13">
    <source>
        <dbReference type="Proteomes" id="UP000018468"/>
    </source>
</evidence>
<evidence type="ECO:0000256" key="7">
    <source>
        <dbReference type="ARBA" id="ARBA00022949"/>
    </source>
</evidence>
<dbReference type="GO" id="GO:0007155">
    <property type="term" value="P:cell adhesion"/>
    <property type="evidence" value="ECO:0000318"/>
    <property type="project" value="GO_Central"/>
</dbReference>
<dbReference type="EMBL" id="AHAT01032698">
    <property type="status" value="NOT_ANNOTATED_CDS"/>
    <property type="molecule type" value="Genomic_DNA"/>
</dbReference>
<feature type="transmembrane region" description="Helical" evidence="11">
    <location>
        <begin position="16"/>
        <end position="33"/>
    </location>
</feature>